<name>A0AB39XXN2_9ACTN</name>
<protein>
    <submittedName>
        <fullName evidence="2">Aminotransferase class V-fold PLP-dependent enzyme</fullName>
    </submittedName>
</protein>
<keyword evidence="2" id="KW-0808">Transferase</keyword>
<proteinExistence type="predicted"/>
<keyword evidence="2" id="KW-0032">Aminotransferase</keyword>
<dbReference type="PANTHER" id="PTHR43586">
    <property type="entry name" value="CYSTEINE DESULFURASE"/>
    <property type="match status" value="1"/>
</dbReference>
<evidence type="ECO:0000313" key="2">
    <source>
        <dbReference type="EMBL" id="XDV62251.1"/>
    </source>
</evidence>
<dbReference type="EMBL" id="CP165727">
    <property type="protein sequence ID" value="XDV62251.1"/>
    <property type="molecule type" value="Genomic_DNA"/>
</dbReference>
<dbReference type="InterPro" id="IPR015424">
    <property type="entry name" value="PyrdxlP-dep_Trfase"/>
</dbReference>
<dbReference type="RefSeq" id="WP_369776911.1">
    <property type="nucleotide sequence ID" value="NZ_CP165727.1"/>
</dbReference>
<dbReference type="InterPro" id="IPR000192">
    <property type="entry name" value="Aminotrans_V_dom"/>
</dbReference>
<dbReference type="InterPro" id="IPR015422">
    <property type="entry name" value="PyrdxlP-dep_Trfase_small"/>
</dbReference>
<dbReference type="PANTHER" id="PTHR43586:SF15">
    <property type="entry name" value="BLR3095 PROTEIN"/>
    <property type="match status" value="1"/>
</dbReference>
<organism evidence="2">
    <name type="scientific">Streptomyces sp. R33</name>
    <dbReference type="NCBI Taxonomy" id="3238629"/>
    <lineage>
        <taxon>Bacteria</taxon>
        <taxon>Bacillati</taxon>
        <taxon>Actinomycetota</taxon>
        <taxon>Actinomycetes</taxon>
        <taxon>Kitasatosporales</taxon>
        <taxon>Streptomycetaceae</taxon>
        <taxon>Streptomyces</taxon>
    </lineage>
</organism>
<dbReference type="AlphaFoldDB" id="A0AB39XXN2"/>
<dbReference type="Gene3D" id="3.90.1150.10">
    <property type="entry name" value="Aspartate Aminotransferase, domain 1"/>
    <property type="match status" value="1"/>
</dbReference>
<dbReference type="SUPFAM" id="SSF53383">
    <property type="entry name" value="PLP-dependent transferases"/>
    <property type="match status" value="1"/>
</dbReference>
<dbReference type="Gene3D" id="3.40.640.10">
    <property type="entry name" value="Type I PLP-dependent aspartate aminotransferase-like (Major domain)"/>
    <property type="match status" value="1"/>
</dbReference>
<accession>A0AB39XXN2</accession>
<dbReference type="Pfam" id="PF00266">
    <property type="entry name" value="Aminotran_5"/>
    <property type="match status" value="1"/>
</dbReference>
<evidence type="ECO:0000259" key="1">
    <source>
        <dbReference type="Pfam" id="PF00266"/>
    </source>
</evidence>
<dbReference type="GO" id="GO:0008483">
    <property type="term" value="F:transaminase activity"/>
    <property type="evidence" value="ECO:0007669"/>
    <property type="project" value="UniProtKB-KW"/>
</dbReference>
<reference evidence="2" key="1">
    <citation type="submission" date="2024-08" db="EMBL/GenBank/DDBJ databases">
        <authorList>
            <person name="Yu S.T."/>
        </authorList>
    </citation>
    <scope>NUCLEOTIDE SEQUENCE</scope>
    <source>
        <strain evidence="2">R33</strain>
    </source>
</reference>
<dbReference type="InterPro" id="IPR015421">
    <property type="entry name" value="PyrdxlP-dep_Trfase_major"/>
</dbReference>
<sequence>MTSPVGSELLPNARELFDIPDGIAYFNTASLAPTLRSSLIAGEGALLKRAQPWRIQGADWFSGAEQRRALFAELIGAAADDIALVPATSYGLAVAAANLTAPAGSRVLVLAGEYPSGIYTWWRFAERTGASMLTVDREPGRTWTEAVLDALAAHDDGVAVVSVPRVHWTDGALLDLDRIAEATRAVGAALVVDASQSAGAIPIDMRTLQPDYLVSVGYKWLLGPFGLGYLYVAPEHQEGRPLEENWILRKDSQDFARLVDYRTEYQPGARRFDVGARTAFELTPMATAALEQLSAWTVPRIAVTLAATTARIASAARERGLPVPAPRGPHMLGITVPEGLQQRVVAALEEANVFVGARGSAIRISPHLHTTGADIDQLLTALDTALNRS</sequence>
<feature type="domain" description="Aminotransferase class V" evidence="1">
    <location>
        <begin position="63"/>
        <end position="361"/>
    </location>
</feature>
<gene>
    <name evidence="2" type="ORF">AB5J51_04515</name>
</gene>